<reference evidence="1" key="1">
    <citation type="submission" date="2020-08" db="EMBL/GenBank/DDBJ databases">
        <title>Multicomponent nature underlies the extraordinary mechanical properties of spider dragline silk.</title>
        <authorList>
            <person name="Kono N."/>
            <person name="Nakamura H."/>
            <person name="Mori M."/>
            <person name="Yoshida Y."/>
            <person name="Ohtoshi R."/>
            <person name="Malay A.D."/>
            <person name="Moran D.A.P."/>
            <person name="Tomita M."/>
            <person name="Numata K."/>
            <person name="Arakawa K."/>
        </authorList>
    </citation>
    <scope>NUCLEOTIDE SEQUENCE</scope>
</reference>
<comment type="caution">
    <text evidence="1">The sequence shown here is derived from an EMBL/GenBank/DDBJ whole genome shotgun (WGS) entry which is preliminary data.</text>
</comment>
<accession>A0A8X6VI36</accession>
<dbReference type="Proteomes" id="UP000887159">
    <property type="component" value="Unassembled WGS sequence"/>
</dbReference>
<gene>
    <name evidence="1" type="ORF">TNCV_1355371</name>
</gene>
<dbReference type="EMBL" id="BMAU01021280">
    <property type="protein sequence ID" value="GFY08124.1"/>
    <property type="molecule type" value="Genomic_DNA"/>
</dbReference>
<dbReference type="AlphaFoldDB" id="A0A8X6VI36"/>
<protein>
    <submittedName>
        <fullName evidence="1">Uncharacterized protein</fullName>
    </submittedName>
</protein>
<name>A0A8X6VI36_TRICX</name>
<evidence type="ECO:0000313" key="2">
    <source>
        <dbReference type="Proteomes" id="UP000887159"/>
    </source>
</evidence>
<keyword evidence="2" id="KW-1185">Reference proteome</keyword>
<sequence length="101" mass="11804">MDVEYEWMFRKLPPNGAMISGMSRHRHAATEEIREYLYAVYFRGDQSENSRTRTRGSTVPATSWRLTTTPRLSDPSEAIDSEKFLLEHLEETYHKSLEGCF</sequence>
<proteinExistence type="predicted"/>
<evidence type="ECO:0000313" key="1">
    <source>
        <dbReference type="EMBL" id="GFY08124.1"/>
    </source>
</evidence>
<organism evidence="1 2">
    <name type="scientific">Trichonephila clavipes</name>
    <name type="common">Golden silk orbweaver</name>
    <name type="synonym">Nephila clavipes</name>
    <dbReference type="NCBI Taxonomy" id="2585209"/>
    <lineage>
        <taxon>Eukaryota</taxon>
        <taxon>Metazoa</taxon>
        <taxon>Ecdysozoa</taxon>
        <taxon>Arthropoda</taxon>
        <taxon>Chelicerata</taxon>
        <taxon>Arachnida</taxon>
        <taxon>Araneae</taxon>
        <taxon>Araneomorphae</taxon>
        <taxon>Entelegynae</taxon>
        <taxon>Araneoidea</taxon>
        <taxon>Nephilidae</taxon>
        <taxon>Trichonephila</taxon>
    </lineage>
</organism>